<feature type="binding site" evidence="13">
    <location>
        <position position="56"/>
    </location>
    <ligand>
        <name>CoA</name>
        <dbReference type="ChEBI" id="CHEBI:57287"/>
    </ligand>
</feature>
<dbReference type="PANTHER" id="PTHR48075:SF1">
    <property type="entry name" value="LAMBDA-CRYSTALLIN HOMOLOG"/>
    <property type="match status" value="1"/>
</dbReference>
<protein>
    <recommendedName>
        <fullName evidence="11">3-hydroxybutyryl-CoA dehydrogenase</fullName>
        <ecNumber evidence="9">1.1.1.45</ecNumber>
    </recommendedName>
    <alternativeName>
        <fullName evidence="10">L-gulonate 3-dehydrogenase</fullName>
    </alternativeName>
</protein>
<evidence type="ECO:0000259" key="14">
    <source>
        <dbReference type="Pfam" id="PF00725"/>
    </source>
</evidence>
<evidence type="ECO:0000256" key="5">
    <source>
        <dbReference type="ARBA" id="ARBA00022490"/>
    </source>
</evidence>
<dbReference type="InterPro" id="IPR013328">
    <property type="entry name" value="6PGD_dom2"/>
</dbReference>
<dbReference type="RefSeq" id="WP_073539682.1">
    <property type="nucleotide sequence ID" value="NZ_CP018335.1"/>
</dbReference>
<sequence length="319" mass="35496">MDIKNVAVLGTGTMGNGIVQLCAESGLNVNMFGRTDASLERGFTNIKSSLKNLEEKGKIKANISKETLRRIKGVKTIEEAVEGVDFVIECIAEDLKLKQEVFSKLDEICAPEVILASNTSGLSPTDIAINTKHPERVVIAHFWNPPQFIPLVEVVPGKHTDSKTVDITMDWIEHIGKKGVKMRRECLGFIGNRLQLALLREALYIVEQGFATAEEVDKAIEYGHGRRLPVTGPICSADLGGLDIFNNISSYLFKDLCNDTEPSKLLKSKVDSGNLGSKTGKGFYNWTPEFLQEKQNERIQLLMEFLEKDKNDKSIERNI</sequence>
<dbReference type="OrthoDB" id="9815331at2"/>
<dbReference type="GO" id="GO:0070403">
    <property type="term" value="F:NAD+ binding"/>
    <property type="evidence" value="ECO:0007669"/>
    <property type="project" value="InterPro"/>
</dbReference>
<feature type="binding site" evidence="13">
    <location>
        <position position="120"/>
    </location>
    <ligand>
        <name>CoA</name>
        <dbReference type="ChEBI" id="CHEBI:57287"/>
    </ligand>
</feature>
<evidence type="ECO:0000256" key="6">
    <source>
        <dbReference type="ARBA" id="ARBA00022553"/>
    </source>
</evidence>
<dbReference type="Pfam" id="PF02737">
    <property type="entry name" value="3HCDH_N"/>
    <property type="match status" value="1"/>
</dbReference>
<keyword evidence="7" id="KW-0560">Oxidoreductase</keyword>
<dbReference type="FunFam" id="3.40.50.720:FF:000009">
    <property type="entry name" value="Fatty oxidation complex, alpha subunit"/>
    <property type="match status" value="1"/>
</dbReference>
<evidence type="ECO:0000256" key="13">
    <source>
        <dbReference type="PIRSR" id="PIRSR000105-3"/>
    </source>
</evidence>
<dbReference type="GO" id="GO:0019605">
    <property type="term" value="P:butyrate metabolic process"/>
    <property type="evidence" value="ECO:0007669"/>
    <property type="project" value="UniProtKB-UniPathway"/>
</dbReference>
<proteinExistence type="inferred from homology"/>
<dbReference type="SUPFAM" id="SSF51735">
    <property type="entry name" value="NAD(P)-binding Rossmann-fold domains"/>
    <property type="match status" value="1"/>
</dbReference>
<comment type="subcellular location">
    <subcellularLocation>
        <location evidence="1">Cytoplasm</location>
    </subcellularLocation>
</comment>
<feature type="binding site" evidence="13">
    <location>
        <position position="49"/>
    </location>
    <ligand>
        <name>CoA</name>
        <dbReference type="ChEBI" id="CHEBI:57287"/>
    </ligand>
</feature>
<evidence type="ECO:0000313" key="17">
    <source>
        <dbReference type="Proteomes" id="UP000184604"/>
    </source>
</evidence>
<comment type="subunit">
    <text evidence="4">Homodimer.</text>
</comment>
<evidence type="ECO:0000259" key="15">
    <source>
        <dbReference type="Pfam" id="PF02737"/>
    </source>
</evidence>
<comment type="pathway">
    <text evidence="2">Lipid metabolism; butanoate metabolism.</text>
</comment>
<dbReference type="Pfam" id="PF00725">
    <property type="entry name" value="3HCDH"/>
    <property type="match status" value="1"/>
</dbReference>
<dbReference type="UniPathway" id="UPA00863"/>
<keyword evidence="6" id="KW-0597">Phosphoprotein</keyword>
<evidence type="ECO:0000256" key="12">
    <source>
        <dbReference type="PIRSR" id="PIRSR000105-1"/>
    </source>
</evidence>
<dbReference type="EC" id="1.1.1.45" evidence="9"/>
<comment type="similarity">
    <text evidence="3">Belongs to the 3-hydroxyacyl-CoA dehydrogenase family.</text>
</comment>
<feature type="domain" description="3-hydroxyacyl-CoA dehydrogenase C-terminal" evidence="14">
    <location>
        <begin position="188"/>
        <end position="286"/>
    </location>
</feature>
<evidence type="ECO:0000256" key="11">
    <source>
        <dbReference type="ARBA" id="ARBA00067747"/>
    </source>
</evidence>
<organism evidence="16 17">
    <name type="scientific">Clostridium kluyveri</name>
    <dbReference type="NCBI Taxonomy" id="1534"/>
    <lineage>
        <taxon>Bacteria</taxon>
        <taxon>Bacillati</taxon>
        <taxon>Bacillota</taxon>
        <taxon>Clostridia</taxon>
        <taxon>Eubacteriales</taxon>
        <taxon>Clostridiaceae</taxon>
        <taxon>Clostridium</taxon>
    </lineage>
</organism>
<evidence type="ECO:0000256" key="8">
    <source>
        <dbReference type="ARBA" id="ARBA00023027"/>
    </source>
</evidence>
<dbReference type="EMBL" id="CP018335">
    <property type="protein sequence ID" value="APM40071.1"/>
    <property type="molecule type" value="Genomic_DNA"/>
</dbReference>
<dbReference type="InterPro" id="IPR006176">
    <property type="entry name" value="3-OHacyl-CoA_DH_NAD-bd"/>
</dbReference>
<dbReference type="Gene3D" id="3.40.50.720">
    <property type="entry name" value="NAD(P)-binding Rossmann-like Domain"/>
    <property type="match status" value="1"/>
</dbReference>
<dbReference type="PANTHER" id="PTHR48075">
    <property type="entry name" value="3-HYDROXYACYL-COA DEHYDROGENASE FAMILY PROTEIN"/>
    <property type="match status" value="1"/>
</dbReference>
<dbReference type="InterPro" id="IPR006108">
    <property type="entry name" value="3HC_DH_C"/>
</dbReference>
<accession>A0A1L5FAM4</accession>
<dbReference type="SUPFAM" id="SSF48179">
    <property type="entry name" value="6-phosphogluconate dehydrogenase C-terminal domain-like"/>
    <property type="match status" value="1"/>
</dbReference>
<evidence type="ECO:0000256" key="4">
    <source>
        <dbReference type="ARBA" id="ARBA00011738"/>
    </source>
</evidence>
<evidence type="ECO:0000313" key="16">
    <source>
        <dbReference type="EMBL" id="APM40071.1"/>
    </source>
</evidence>
<evidence type="ECO:0000256" key="7">
    <source>
        <dbReference type="ARBA" id="ARBA00023002"/>
    </source>
</evidence>
<dbReference type="GO" id="GO:0005737">
    <property type="term" value="C:cytoplasm"/>
    <property type="evidence" value="ECO:0007669"/>
    <property type="project" value="UniProtKB-SubCell"/>
</dbReference>
<dbReference type="PIRSF" id="PIRSF000105">
    <property type="entry name" value="HCDH"/>
    <property type="match status" value="1"/>
</dbReference>
<dbReference type="InterPro" id="IPR022694">
    <property type="entry name" value="3-OHacyl-CoA_DH"/>
</dbReference>
<evidence type="ECO:0000256" key="2">
    <source>
        <dbReference type="ARBA" id="ARBA00005086"/>
    </source>
</evidence>
<feature type="domain" description="3-hydroxyacyl-CoA dehydrogenase NAD binding" evidence="15">
    <location>
        <begin position="5"/>
        <end position="184"/>
    </location>
</feature>
<reference evidence="16 17" key="1">
    <citation type="submission" date="2016-12" db="EMBL/GenBank/DDBJ databases">
        <title>Complete genome sequence of Clostridium kluyveri JZZ isolated from the pit mud of a Chinese flavor liquor-making factory.</title>
        <authorList>
            <person name="Wang Y."/>
        </authorList>
    </citation>
    <scope>NUCLEOTIDE SEQUENCE [LARGE SCALE GENOMIC DNA]</scope>
    <source>
        <strain evidence="16 17">JZZ</strain>
    </source>
</reference>
<evidence type="ECO:0000256" key="10">
    <source>
        <dbReference type="ARBA" id="ARBA00042709"/>
    </source>
</evidence>
<dbReference type="InterPro" id="IPR008927">
    <property type="entry name" value="6-PGluconate_DH-like_C_sf"/>
</dbReference>
<keyword evidence="8" id="KW-0520">NAD</keyword>
<dbReference type="InterPro" id="IPR006180">
    <property type="entry name" value="3-OHacyl-CoA_DH_CS"/>
</dbReference>
<keyword evidence="5" id="KW-0963">Cytoplasm</keyword>
<dbReference type="GO" id="GO:0050104">
    <property type="term" value="F:L-gulonate 3-dehydrogenase activity"/>
    <property type="evidence" value="ECO:0007669"/>
    <property type="project" value="UniProtKB-EC"/>
</dbReference>
<dbReference type="Gene3D" id="1.10.1040.10">
    <property type="entry name" value="N-(1-d-carboxylethyl)-l-norvaline Dehydrogenase, domain 2"/>
    <property type="match status" value="1"/>
</dbReference>
<dbReference type="PROSITE" id="PS00067">
    <property type="entry name" value="3HCDH"/>
    <property type="match status" value="1"/>
</dbReference>
<dbReference type="AlphaFoldDB" id="A0A1L5FAM4"/>
<evidence type="ECO:0000256" key="9">
    <source>
        <dbReference type="ARBA" id="ARBA00038962"/>
    </source>
</evidence>
<dbReference type="InterPro" id="IPR036291">
    <property type="entry name" value="NAD(P)-bd_dom_sf"/>
</dbReference>
<evidence type="ECO:0000256" key="3">
    <source>
        <dbReference type="ARBA" id="ARBA00009463"/>
    </source>
</evidence>
<feature type="site" description="Important for catalytic activity" evidence="12">
    <location>
        <position position="141"/>
    </location>
</feature>
<name>A0A1L5FAM4_CLOKL</name>
<dbReference type="Proteomes" id="UP000184604">
    <property type="component" value="Chromosome"/>
</dbReference>
<evidence type="ECO:0000256" key="1">
    <source>
        <dbReference type="ARBA" id="ARBA00004496"/>
    </source>
</evidence>
<gene>
    <name evidence="16" type="ORF">BS101_15655</name>
</gene>